<feature type="region of interest" description="Disordered" evidence="1">
    <location>
        <begin position="1"/>
        <end position="22"/>
    </location>
</feature>
<evidence type="ECO:0000313" key="3">
    <source>
        <dbReference type="Proteomes" id="UP000294847"/>
    </source>
</evidence>
<reference evidence="2 3" key="1">
    <citation type="journal article" date="2019" name="Mol. Biol. Evol.">
        <title>Blast fungal genomes show frequent chromosomal changes, gene gains and losses, and effector gene turnover.</title>
        <authorList>
            <person name="Gomez Luciano L.B."/>
            <person name="Jason Tsai I."/>
            <person name="Chuma I."/>
            <person name="Tosa Y."/>
            <person name="Chen Y.H."/>
            <person name="Li J.Y."/>
            <person name="Li M.Y."/>
            <person name="Jade Lu M.Y."/>
            <person name="Nakayashiki H."/>
            <person name="Li W.H."/>
        </authorList>
    </citation>
    <scope>NUCLEOTIDE SEQUENCE [LARGE SCALE GENOMIC DNA]</scope>
    <source>
        <strain evidence="2">MZ5-1-6</strain>
    </source>
</reference>
<protein>
    <submittedName>
        <fullName evidence="2">Uncharacterized protein</fullName>
    </submittedName>
</protein>
<dbReference type="AlphaFoldDB" id="A0A4P7N6M5"/>
<evidence type="ECO:0000256" key="1">
    <source>
        <dbReference type="SAM" id="MobiDB-lite"/>
    </source>
</evidence>
<dbReference type="Proteomes" id="UP000294847">
    <property type="component" value="Chromosome 3"/>
</dbReference>
<sequence length="92" mass="9295">MAESSVSAGWDSTAAATPATMPDANSTPVACACVNVAFFSGPIVRPSSLAMRANPVVSPVAYPRCDTSLIRVASSGHSKMSAKNSAVALAPR</sequence>
<dbReference type="EMBL" id="CP034206">
    <property type="protein sequence ID" value="QBZ58267.1"/>
    <property type="molecule type" value="Genomic_DNA"/>
</dbReference>
<organism evidence="2 3">
    <name type="scientific">Pyricularia oryzae</name>
    <name type="common">Rice blast fungus</name>
    <name type="synonym">Magnaporthe oryzae</name>
    <dbReference type="NCBI Taxonomy" id="318829"/>
    <lineage>
        <taxon>Eukaryota</taxon>
        <taxon>Fungi</taxon>
        <taxon>Dikarya</taxon>
        <taxon>Ascomycota</taxon>
        <taxon>Pezizomycotina</taxon>
        <taxon>Sordariomycetes</taxon>
        <taxon>Sordariomycetidae</taxon>
        <taxon>Magnaporthales</taxon>
        <taxon>Pyriculariaceae</taxon>
        <taxon>Pyricularia</taxon>
    </lineage>
</organism>
<name>A0A4P7N6M5_PYROR</name>
<gene>
    <name evidence="2" type="ORF">PoMZ_03212</name>
</gene>
<proteinExistence type="predicted"/>
<accession>A0A4P7N6M5</accession>
<evidence type="ECO:0000313" key="2">
    <source>
        <dbReference type="EMBL" id="QBZ58267.1"/>
    </source>
</evidence>